<evidence type="ECO:0000256" key="19">
    <source>
        <dbReference type="ARBA" id="ARBA00048914"/>
    </source>
</evidence>
<dbReference type="PANTHER" id="PTHR21071">
    <property type="entry name" value="UDP-N-ACETYLENOLPYRUVOYLGLUCOSAMINE REDUCTASE"/>
    <property type="match status" value="1"/>
</dbReference>
<evidence type="ECO:0000256" key="17">
    <source>
        <dbReference type="ARBA" id="ARBA00023316"/>
    </source>
</evidence>
<dbReference type="GO" id="GO:0009252">
    <property type="term" value="P:peptidoglycan biosynthetic process"/>
    <property type="evidence" value="ECO:0007669"/>
    <property type="project" value="UniProtKB-UniRule"/>
</dbReference>
<comment type="function">
    <text evidence="2 20">Cell wall formation.</text>
</comment>
<keyword evidence="9 20" id="KW-0132">Cell division</keyword>
<dbReference type="GO" id="GO:0005829">
    <property type="term" value="C:cytosol"/>
    <property type="evidence" value="ECO:0007669"/>
    <property type="project" value="TreeGrafter"/>
</dbReference>
<evidence type="ECO:0000256" key="7">
    <source>
        <dbReference type="ARBA" id="ARBA00015188"/>
    </source>
</evidence>
<dbReference type="Gene3D" id="3.90.78.10">
    <property type="entry name" value="UDP-N-acetylenolpyruvoylglucosamine reductase, C-terminal domain"/>
    <property type="match status" value="1"/>
</dbReference>
<dbReference type="STRING" id="59196.RICGR_0238"/>
<dbReference type="NCBIfam" id="NF010480">
    <property type="entry name" value="PRK13905.1"/>
    <property type="match status" value="1"/>
</dbReference>
<evidence type="ECO:0000256" key="5">
    <source>
        <dbReference type="ARBA" id="ARBA00010485"/>
    </source>
</evidence>
<evidence type="ECO:0000256" key="3">
    <source>
        <dbReference type="ARBA" id="ARBA00004496"/>
    </source>
</evidence>
<comment type="catalytic activity">
    <reaction evidence="19 20">
        <text>UDP-N-acetyl-alpha-D-muramate + NADP(+) = UDP-N-acetyl-3-O-(1-carboxyvinyl)-alpha-D-glucosamine + NADPH + H(+)</text>
        <dbReference type="Rhea" id="RHEA:12248"/>
        <dbReference type="ChEBI" id="CHEBI:15378"/>
        <dbReference type="ChEBI" id="CHEBI:57783"/>
        <dbReference type="ChEBI" id="CHEBI:58349"/>
        <dbReference type="ChEBI" id="CHEBI:68483"/>
        <dbReference type="ChEBI" id="CHEBI:70757"/>
        <dbReference type="EC" id="1.3.1.98"/>
    </reaction>
</comment>
<dbReference type="Pfam" id="PF01565">
    <property type="entry name" value="FAD_binding_4"/>
    <property type="match status" value="1"/>
</dbReference>
<dbReference type="InterPro" id="IPR011601">
    <property type="entry name" value="MurB_C"/>
</dbReference>
<dbReference type="NCBIfam" id="TIGR00179">
    <property type="entry name" value="murB"/>
    <property type="match status" value="1"/>
</dbReference>
<dbReference type="GO" id="GO:0071949">
    <property type="term" value="F:FAD binding"/>
    <property type="evidence" value="ECO:0007669"/>
    <property type="project" value="InterPro"/>
</dbReference>
<dbReference type="InterPro" id="IPR016169">
    <property type="entry name" value="FAD-bd_PCMH_sub2"/>
</dbReference>
<evidence type="ECO:0000256" key="11">
    <source>
        <dbReference type="ARBA" id="ARBA00022827"/>
    </source>
</evidence>
<feature type="active site" description="Proton donor" evidence="20">
    <location>
        <position position="216"/>
    </location>
</feature>
<accession>A8PL55</accession>
<dbReference type="Proteomes" id="UP000054075">
    <property type="component" value="Unassembled WGS sequence"/>
</dbReference>
<comment type="pathway">
    <text evidence="4 20">Cell wall biogenesis; peptidoglycan biosynthesis.</text>
</comment>
<evidence type="ECO:0000256" key="16">
    <source>
        <dbReference type="ARBA" id="ARBA00023306"/>
    </source>
</evidence>
<feature type="domain" description="FAD-binding PCMH-type" evidence="21">
    <location>
        <begin position="23"/>
        <end position="187"/>
    </location>
</feature>
<dbReference type="GO" id="GO:0051301">
    <property type="term" value="P:cell division"/>
    <property type="evidence" value="ECO:0007669"/>
    <property type="project" value="UniProtKB-KW"/>
</dbReference>
<keyword evidence="23" id="KW-1185">Reference proteome</keyword>
<keyword evidence="16 20" id="KW-0131">Cell cycle</keyword>
<dbReference type="InterPro" id="IPR036635">
    <property type="entry name" value="MurB_C_sf"/>
</dbReference>
<comment type="subcellular location">
    <subcellularLocation>
        <location evidence="3 20">Cytoplasm</location>
    </subcellularLocation>
</comment>
<sequence>MMKNLKGELLKNTKLAEYTSWHVGGHANQLYKPSDIDDLIHFIKQLSPEEPLFFLGLGSNTLIRDNGINGTVVITQGSLTQLNRINDVTLYADAGVASPAFARFAARKNLMGAEFLAGIPGTIGGALVMNAGCDGCETWNIVQSVLVVNRHGEKKIRYPRDYNIAYRTVSVFPGEYYLGAEFHLKPGNKEDAFNNIRHLLKYRTDTQPTNEPNCGSVFRNPPGDYAARLIEACGLKGLSIGNAAVSTKHANFILNKGNASAADIEALIEKIAETVFHQFHIRLIPEVRIIGDA</sequence>
<keyword evidence="15 20" id="KW-0560">Oxidoreductase</keyword>
<dbReference type="InterPro" id="IPR016167">
    <property type="entry name" value="FAD-bd_PCMH_sub1"/>
</dbReference>
<dbReference type="InterPro" id="IPR036318">
    <property type="entry name" value="FAD-bd_PCMH-like_sf"/>
</dbReference>
<dbReference type="GO" id="GO:0008762">
    <property type="term" value="F:UDP-N-acetylmuramate dehydrogenase activity"/>
    <property type="evidence" value="ECO:0007669"/>
    <property type="project" value="UniProtKB-UniRule"/>
</dbReference>
<keyword evidence="13 20" id="KW-0133">Cell shape</keyword>
<keyword evidence="11 20" id="KW-0274">FAD</keyword>
<evidence type="ECO:0000259" key="21">
    <source>
        <dbReference type="PROSITE" id="PS51387"/>
    </source>
</evidence>
<evidence type="ECO:0000256" key="10">
    <source>
        <dbReference type="ARBA" id="ARBA00022630"/>
    </source>
</evidence>
<dbReference type="SUPFAM" id="SSF56176">
    <property type="entry name" value="FAD-binding/transporter-associated domain-like"/>
    <property type="match status" value="1"/>
</dbReference>
<dbReference type="EC" id="1.3.1.98" evidence="6 20"/>
<evidence type="ECO:0000256" key="2">
    <source>
        <dbReference type="ARBA" id="ARBA00003921"/>
    </source>
</evidence>
<evidence type="ECO:0000256" key="13">
    <source>
        <dbReference type="ARBA" id="ARBA00022960"/>
    </source>
</evidence>
<name>A8PL55_9COXI</name>
<protein>
    <recommendedName>
        <fullName evidence="7 20">UDP-N-acetylenolpyruvoylglucosamine reductase</fullName>
        <ecNumber evidence="6 20">1.3.1.98</ecNumber>
    </recommendedName>
    <alternativeName>
        <fullName evidence="18 20">UDP-N-acetylmuramate dehydrogenase</fullName>
    </alternativeName>
</protein>
<dbReference type="GO" id="GO:0008360">
    <property type="term" value="P:regulation of cell shape"/>
    <property type="evidence" value="ECO:0007669"/>
    <property type="project" value="UniProtKB-KW"/>
</dbReference>
<reference evidence="22" key="1">
    <citation type="submission" date="2006-04" db="EMBL/GenBank/DDBJ databases">
        <authorList>
            <person name="Seshadri R."/>
            <person name="Federici B.A."/>
        </authorList>
    </citation>
    <scope>NUCLEOTIDE SEQUENCE [LARGE SCALE GENOMIC DNA]</scope>
</reference>
<dbReference type="UniPathway" id="UPA00219"/>
<evidence type="ECO:0000256" key="8">
    <source>
        <dbReference type="ARBA" id="ARBA00022490"/>
    </source>
</evidence>
<dbReference type="eggNOG" id="COG0812">
    <property type="taxonomic scope" value="Bacteria"/>
</dbReference>
<keyword evidence="17 20" id="KW-0961">Cell wall biogenesis/degradation</keyword>
<evidence type="ECO:0000256" key="15">
    <source>
        <dbReference type="ARBA" id="ARBA00023002"/>
    </source>
</evidence>
<feature type="active site" evidence="20">
    <location>
        <position position="286"/>
    </location>
</feature>
<keyword evidence="10 20" id="KW-0285">Flavoprotein</keyword>
<keyword evidence="8 20" id="KW-0963">Cytoplasm</keyword>
<keyword evidence="14 20" id="KW-0573">Peptidoglycan synthesis</keyword>
<dbReference type="InterPro" id="IPR016166">
    <property type="entry name" value="FAD-bd_PCMH"/>
</dbReference>
<evidence type="ECO:0000256" key="1">
    <source>
        <dbReference type="ARBA" id="ARBA00001974"/>
    </source>
</evidence>
<comment type="similarity">
    <text evidence="5 20">Belongs to the MurB family.</text>
</comment>
<dbReference type="Gene3D" id="3.30.465.10">
    <property type="match status" value="1"/>
</dbReference>
<evidence type="ECO:0000313" key="23">
    <source>
        <dbReference type="Proteomes" id="UP000054075"/>
    </source>
</evidence>
<dbReference type="SUPFAM" id="SSF56194">
    <property type="entry name" value="Uridine diphospho-N-Acetylenolpyruvylglucosamine reductase, MurB, C-terminal domain"/>
    <property type="match status" value="1"/>
</dbReference>
<dbReference type="RefSeq" id="WP_006035644.1">
    <property type="nucleotide sequence ID" value="NZ_AAQJ02000001.1"/>
</dbReference>
<evidence type="ECO:0000256" key="18">
    <source>
        <dbReference type="ARBA" id="ARBA00031026"/>
    </source>
</evidence>
<comment type="cofactor">
    <cofactor evidence="1 20">
        <name>FAD</name>
        <dbReference type="ChEBI" id="CHEBI:57692"/>
    </cofactor>
</comment>
<dbReference type="Pfam" id="PF02873">
    <property type="entry name" value="MurB_C"/>
    <property type="match status" value="1"/>
</dbReference>
<comment type="caution">
    <text evidence="22">The sequence shown here is derived from an EMBL/GenBank/DDBJ whole genome shotgun (WGS) entry which is preliminary data.</text>
</comment>
<evidence type="ECO:0000256" key="6">
    <source>
        <dbReference type="ARBA" id="ARBA00012518"/>
    </source>
</evidence>
<dbReference type="HAMAP" id="MF_00037">
    <property type="entry name" value="MurB"/>
    <property type="match status" value="1"/>
</dbReference>
<dbReference type="PROSITE" id="PS51387">
    <property type="entry name" value="FAD_PCMH"/>
    <property type="match status" value="1"/>
</dbReference>
<evidence type="ECO:0000256" key="20">
    <source>
        <dbReference type="HAMAP-Rule" id="MF_00037"/>
    </source>
</evidence>
<evidence type="ECO:0000256" key="9">
    <source>
        <dbReference type="ARBA" id="ARBA00022618"/>
    </source>
</evidence>
<proteinExistence type="inferred from homology"/>
<dbReference type="AlphaFoldDB" id="A8PL55"/>
<keyword evidence="12 20" id="KW-0521">NADP</keyword>
<dbReference type="GO" id="GO:0071555">
    <property type="term" value="P:cell wall organization"/>
    <property type="evidence" value="ECO:0007669"/>
    <property type="project" value="UniProtKB-KW"/>
</dbReference>
<evidence type="ECO:0000256" key="12">
    <source>
        <dbReference type="ARBA" id="ARBA00022857"/>
    </source>
</evidence>
<dbReference type="InterPro" id="IPR006094">
    <property type="entry name" value="Oxid_FAD_bind_N"/>
</dbReference>
<dbReference type="PANTHER" id="PTHR21071:SF4">
    <property type="entry name" value="UDP-N-ACETYLENOLPYRUVOYLGLUCOSAMINE REDUCTASE"/>
    <property type="match status" value="1"/>
</dbReference>
<evidence type="ECO:0000256" key="14">
    <source>
        <dbReference type="ARBA" id="ARBA00022984"/>
    </source>
</evidence>
<feature type="active site" evidence="20">
    <location>
        <position position="167"/>
    </location>
</feature>
<gene>
    <name evidence="20 22" type="primary">murB</name>
    <name evidence="22" type="ORF">RICGR_0238</name>
</gene>
<organism evidence="22 23">
    <name type="scientific">Rickettsiella grylli</name>
    <dbReference type="NCBI Taxonomy" id="59196"/>
    <lineage>
        <taxon>Bacteria</taxon>
        <taxon>Pseudomonadati</taxon>
        <taxon>Pseudomonadota</taxon>
        <taxon>Gammaproteobacteria</taxon>
        <taxon>Legionellales</taxon>
        <taxon>Coxiellaceae</taxon>
        <taxon>Rickettsiella</taxon>
    </lineage>
</organism>
<dbReference type="EMBL" id="AAQJ02000001">
    <property type="protein sequence ID" value="EDP46671.1"/>
    <property type="molecule type" value="Genomic_DNA"/>
</dbReference>
<reference evidence="22" key="2">
    <citation type="submission" date="2007-10" db="EMBL/GenBank/DDBJ databases">
        <authorList>
            <person name="Myers G.S."/>
        </authorList>
    </citation>
    <scope>NUCLEOTIDE SEQUENCE [LARGE SCALE GENOMIC DNA]</scope>
</reference>
<dbReference type="Gene3D" id="3.30.43.10">
    <property type="entry name" value="Uridine Diphospho-n-acetylenolpyruvylglucosamine Reductase, domain 2"/>
    <property type="match status" value="1"/>
</dbReference>
<dbReference type="InterPro" id="IPR003170">
    <property type="entry name" value="MurB"/>
</dbReference>
<evidence type="ECO:0000256" key="4">
    <source>
        <dbReference type="ARBA" id="ARBA00004752"/>
    </source>
</evidence>
<evidence type="ECO:0000313" key="22">
    <source>
        <dbReference type="EMBL" id="EDP46671.1"/>
    </source>
</evidence>